<keyword evidence="1" id="KW-1133">Transmembrane helix</keyword>
<protein>
    <submittedName>
        <fullName evidence="2">Uncharacterized protein</fullName>
    </submittedName>
</protein>
<dbReference type="Proteomes" id="UP000664317">
    <property type="component" value="Unassembled WGS sequence"/>
</dbReference>
<gene>
    <name evidence="2" type="ORF">J0A68_22680</name>
</gene>
<keyword evidence="1" id="KW-0472">Membrane</keyword>
<keyword evidence="3" id="KW-1185">Reference proteome</keyword>
<proteinExistence type="predicted"/>
<name>A0ABS3CAB7_9BACT</name>
<evidence type="ECO:0000256" key="1">
    <source>
        <dbReference type="SAM" id="Phobius"/>
    </source>
</evidence>
<organism evidence="2 3">
    <name type="scientific">Algoriphagus oliviformis</name>
    <dbReference type="NCBI Taxonomy" id="2811231"/>
    <lineage>
        <taxon>Bacteria</taxon>
        <taxon>Pseudomonadati</taxon>
        <taxon>Bacteroidota</taxon>
        <taxon>Cytophagia</taxon>
        <taxon>Cytophagales</taxon>
        <taxon>Cyclobacteriaceae</taxon>
        <taxon>Algoriphagus</taxon>
    </lineage>
</organism>
<evidence type="ECO:0000313" key="2">
    <source>
        <dbReference type="EMBL" id="MBN7813765.1"/>
    </source>
</evidence>
<dbReference type="EMBL" id="JAFKCT010000085">
    <property type="protein sequence ID" value="MBN7813765.1"/>
    <property type="molecule type" value="Genomic_DNA"/>
</dbReference>
<keyword evidence="1" id="KW-0812">Transmembrane</keyword>
<feature type="transmembrane region" description="Helical" evidence="1">
    <location>
        <begin position="45"/>
        <end position="61"/>
    </location>
</feature>
<feature type="non-terminal residue" evidence="2">
    <location>
        <position position="1"/>
    </location>
</feature>
<comment type="caution">
    <text evidence="2">The sequence shown here is derived from an EMBL/GenBank/DDBJ whole genome shotgun (WGS) entry which is preliminary data.</text>
</comment>
<evidence type="ECO:0000313" key="3">
    <source>
        <dbReference type="Proteomes" id="UP000664317"/>
    </source>
</evidence>
<reference evidence="2 3" key="1">
    <citation type="submission" date="2021-03" db="EMBL/GenBank/DDBJ databases">
        <title>novel species isolated from a fishpond in China.</title>
        <authorList>
            <person name="Lu H."/>
            <person name="Cai Z."/>
        </authorList>
    </citation>
    <scope>NUCLEOTIDE SEQUENCE [LARGE SCALE GENOMIC DNA]</scope>
    <source>
        <strain evidence="2 3">H41</strain>
    </source>
</reference>
<sequence length="66" mass="7849">VLRTLLANRYFLFLFVFHSFRFLILPRVIKFTRKKFAKYATPKKKIIGSYGCGLVVLVLYFKDRSV</sequence>
<accession>A0ABS3CAB7</accession>
<feature type="transmembrane region" description="Helical" evidence="1">
    <location>
        <begin position="6"/>
        <end position="24"/>
    </location>
</feature>